<evidence type="ECO:0000313" key="1">
    <source>
        <dbReference type="EMBL" id="BDS09659.1"/>
    </source>
</evidence>
<organism evidence="1 2">
    <name type="scientific">Aureispira anguillae</name>
    <dbReference type="NCBI Taxonomy" id="2864201"/>
    <lineage>
        <taxon>Bacteria</taxon>
        <taxon>Pseudomonadati</taxon>
        <taxon>Bacteroidota</taxon>
        <taxon>Saprospiria</taxon>
        <taxon>Saprospirales</taxon>
        <taxon>Saprospiraceae</taxon>
        <taxon>Aureispira</taxon>
    </lineage>
</organism>
<proteinExistence type="predicted"/>
<sequence length="40" mass="4712">MLRYNFLYSIKIIGALFDWSINQVDTLCFDDQLKLGISKK</sequence>
<keyword evidence="2" id="KW-1185">Reference proteome</keyword>
<name>A0A915Y9Z0_9BACT</name>
<evidence type="ECO:0000313" key="2">
    <source>
        <dbReference type="Proteomes" id="UP001060919"/>
    </source>
</evidence>
<accession>A0A915Y9Z0</accession>
<gene>
    <name evidence="1" type="ORF">AsAng_0003630</name>
</gene>
<dbReference type="KEGG" id="aup:AsAng_0003630"/>
<dbReference type="AlphaFoldDB" id="A0A915Y9Z0"/>
<protein>
    <submittedName>
        <fullName evidence="1">Uncharacterized protein</fullName>
    </submittedName>
</protein>
<dbReference type="Proteomes" id="UP001060919">
    <property type="component" value="Chromosome"/>
</dbReference>
<reference evidence="1" key="1">
    <citation type="submission" date="2022-09" db="EMBL/GenBank/DDBJ databases">
        <title>Aureispira anguillicida sp. nov., isolated from Leptocephalus of Japanese eel Anguilla japonica.</title>
        <authorList>
            <person name="Yuasa K."/>
            <person name="Mekata T."/>
            <person name="Ikunari K."/>
        </authorList>
    </citation>
    <scope>NUCLEOTIDE SEQUENCE</scope>
    <source>
        <strain evidence="1">EL160426</strain>
    </source>
</reference>
<dbReference type="EMBL" id="AP026867">
    <property type="protein sequence ID" value="BDS09659.1"/>
    <property type="molecule type" value="Genomic_DNA"/>
</dbReference>